<feature type="transmembrane region" description="Helical" evidence="6">
    <location>
        <begin position="408"/>
        <end position="426"/>
    </location>
</feature>
<dbReference type="PANTHER" id="PTHR23501">
    <property type="entry name" value="MAJOR FACILITATOR SUPERFAMILY"/>
    <property type="match status" value="1"/>
</dbReference>
<dbReference type="InterPro" id="IPR011701">
    <property type="entry name" value="MFS"/>
</dbReference>
<sequence length="580" mass="64315">MGVTHTTDPEARDAKRDLKVVLNSQDTFSGSEKTEPDAKESEDTQEGNTEITTVWNKKLITIAYLMIWVIYFFELMQRGVEASLAPYVLSEFANHSLTPVVLIMSSVFGGVFKLALAKVLDLFGRPLGCLVSVIVATFGLAMMAACNSVEMYSVAQIFYSLGNHGLMYCLGVFIADTSSLRNRGLMWAFAYSPNLITSFMAGPISESFFNGPGWRWFFGSFALMLPLVNLPLFFLFMYTSRKAKKLGLKTKEVVDRTMWQSIKHYICEFDALGLILLTVGLAFVLLPINIYRLQPDGWASPLIIVMMVLGVVSLVAFVIWERYFTPVTFIPYELLLDRTIIGACILAGVLLISIYCWMSYFISWLQVAMDLSIRTSSYIAQIYGLGAVFWCVVMGFFIRYTGRYKAPTLYFGVPGSILGLGLMIYFRQPDVHVGWIIMCQIIMCLTGGTIFVCVPVAIMAAASDKHVSVLLAIEGMFAELGGAIGLSIASTIWQASFPAKLAEYLPEKDQPNLMKIYSSLQTQLSYPVGTDTRTAIQQAYSDSQQLLSITGTAIWAIGLIATIGWKDINVKNVKKATGSH</sequence>
<dbReference type="GO" id="GO:0005886">
    <property type="term" value="C:plasma membrane"/>
    <property type="evidence" value="ECO:0007669"/>
    <property type="project" value="TreeGrafter"/>
</dbReference>
<evidence type="ECO:0000259" key="7">
    <source>
        <dbReference type="PROSITE" id="PS50850"/>
    </source>
</evidence>
<evidence type="ECO:0000256" key="1">
    <source>
        <dbReference type="ARBA" id="ARBA00004141"/>
    </source>
</evidence>
<gene>
    <name evidence="8" type="ORF">VHEMI09658</name>
</gene>
<evidence type="ECO:0000256" key="5">
    <source>
        <dbReference type="SAM" id="MobiDB-lite"/>
    </source>
</evidence>
<evidence type="ECO:0000256" key="6">
    <source>
        <dbReference type="SAM" id="Phobius"/>
    </source>
</evidence>
<keyword evidence="4 6" id="KW-0472">Membrane</keyword>
<evidence type="ECO:0000256" key="2">
    <source>
        <dbReference type="ARBA" id="ARBA00022692"/>
    </source>
</evidence>
<feature type="domain" description="Major facilitator superfamily (MFS) profile" evidence="7">
    <location>
        <begin position="63"/>
        <end position="533"/>
    </location>
</feature>
<comment type="subcellular location">
    <subcellularLocation>
        <location evidence="1">Membrane</location>
        <topology evidence="1">Multi-pass membrane protein</topology>
    </subcellularLocation>
</comment>
<feature type="compositionally biased region" description="Basic and acidic residues" evidence="5">
    <location>
        <begin position="32"/>
        <end position="42"/>
    </location>
</feature>
<evidence type="ECO:0000256" key="4">
    <source>
        <dbReference type="ARBA" id="ARBA00023136"/>
    </source>
</evidence>
<dbReference type="HOGENOM" id="CLU_012970_1_0_1"/>
<feature type="transmembrane region" description="Helical" evidence="6">
    <location>
        <begin position="59"/>
        <end position="76"/>
    </location>
</feature>
<accession>A0A0A1TRX5</accession>
<evidence type="ECO:0000313" key="8">
    <source>
        <dbReference type="EMBL" id="CEJ94107.1"/>
    </source>
</evidence>
<evidence type="ECO:0000256" key="3">
    <source>
        <dbReference type="ARBA" id="ARBA00022989"/>
    </source>
</evidence>
<feature type="compositionally biased region" description="Basic and acidic residues" evidence="5">
    <location>
        <begin position="7"/>
        <end position="19"/>
    </location>
</feature>
<feature type="transmembrane region" description="Helical" evidence="6">
    <location>
        <begin position="432"/>
        <end position="457"/>
    </location>
</feature>
<dbReference type="OrthoDB" id="4078873at2759"/>
<feature type="transmembrane region" description="Helical" evidence="6">
    <location>
        <begin position="157"/>
        <end position="175"/>
    </location>
</feature>
<dbReference type="PROSITE" id="PS50850">
    <property type="entry name" value="MFS"/>
    <property type="match status" value="1"/>
</dbReference>
<feature type="transmembrane region" description="Helical" evidence="6">
    <location>
        <begin position="298"/>
        <end position="320"/>
    </location>
</feature>
<feature type="compositionally biased region" description="Polar residues" evidence="5">
    <location>
        <begin position="22"/>
        <end position="31"/>
    </location>
</feature>
<proteinExistence type="predicted"/>
<feature type="transmembrane region" description="Helical" evidence="6">
    <location>
        <begin position="340"/>
        <end position="362"/>
    </location>
</feature>
<feature type="transmembrane region" description="Helical" evidence="6">
    <location>
        <begin position="546"/>
        <end position="565"/>
    </location>
</feature>
<dbReference type="Proteomes" id="UP000039046">
    <property type="component" value="Unassembled WGS sequence"/>
</dbReference>
<dbReference type="EMBL" id="CDHN01000006">
    <property type="protein sequence ID" value="CEJ94107.1"/>
    <property type="molecule type" value="Genomic_DNA"/>
</dbReference>
<organism evidence="8 9">
    <name type="scientific">[Torrubiella] hemipterigena</name>
    <dbReference type="NCBI Taxonomy" id="1531966"/>
    <lineage>
        <taxon>Eukaryota</taxon>
        <taxon>Fungi</taxon>
        <taxon>Dikarya</taxon>
        <taxon>Ascomycota</taxon>
        <taxon>Pezizomycotina</taxon>
        <taxon>Sordariomycetes</taxon>
        <taxon>Hypocreomycetidae</taxon>
        <taxon>Hypocreales</taxon>
        <taxon>Clavicipitaceae</taxon>
        <taxon>Clavicipitaceae incertae sedis</taxon>
        <taxon>'Torrubiella' clade</taxon>
    </lineage>
</organism>
<feature type="transmembrane region" description="Helical" evidence="6">
    <location>
        <begin position="216"/>
        <end position="239"/>
    </location>
</feature>
<feature type="transmembrane region" description="Helical" evidence="6">
    <location>
        <begin position="96"/>
        <end position="115"/>
    </location>
</feature>
<keyword evidence="9" id="KW-1185">Reference proteome</keyword>
<evidence type="ECO:0000313" key="9">
    <source>
        <dbReference type="Proteomes" id="UP000039046"/>
    </source>
</evidence>
<feature type="transmembrane region" description="Helical" evidence="6">
    <location>
        <begin position="127"/>
        <end position="145"/>
    </location>
</feature>
<dbReference type="SUPFAM" id="SSF103473">
    <property type="entry name" value="MFS general substrate transporter"/>
    <property type="match status" value="2"/>
</dbReference>
<protein>
    <recommendedName>
        <fullName evidence="7">Major facilitator superfamily (MFS) profile domain-containing protein</fullName>
    </recommendedName>
</protein>
<dbReference type="InterPro" id="IPR036259">
    <property type="entry name" value="MFS_trans_sf"/>
</dbReference>
<dbReference type="PANTHER" id="PTHR23501:SF55">
    <property type="entry name" value="SIDEROPHORE IRON TRANSPORTER, PUTATIVE (AFU_ORTHOLOGUE AFUA_3G03440)-RELATED"/>
    <property type="match status" value="1"/>
</dbReference>
<feature type="transmembrane region" description="Helical" evidence="6">
    <location>
        <begin position="382"/>
        <end position="401"/>
    </location>
</feature>
<feature type="region of interest" description="Disordered" evidence="5">
    <location>
        <begin position="1"/>
        <end position="47"/>
    </location>
</feature>
<dbReference type="AlphaFoldDB" id="A0A0A1TRX5"/>
<feature type="transmembrane region" description="Helical" evidence="6">
    <location>
        <begin position="265"/>
        <end position="286"/>
    </location>
</feature>
<keyword evidence="3 6" id="KW-1133">Transmembrane helix</keyword>
<name>A0A0A1TRX5_9HYPO</name>
<dbReference type="GO" id="GO:0022857">
    <property type="term" value="F:transmembrane transporter activity"/>
    <property type="evidence" value="ECO:0007669"/>
    <property type="project" value="InterPro"/>
</dbReference>
<dbReference type="Pfam" id="PF07690">
    <property type="entry name" value="MFS_1"/>
    <property type="match status" value="1"/>
</dbReference>
<dbReference type="Gene3D" id="1.20.1250.20">
    <property type="entry name" value="MFS general substrate transporter like domains"/>
    <property type="match status" value="2"/>
</dbReference>
<keyword evidence="2 6" id="KW-0812">Transmembrane</keyword>
<dbReference type="InterPro" id="IPR020846">
    <property type="entry name" value="MFS_dom"/>
</dbReference>
<feature type="transmembrane region" description="Helical" evidence="6">
    <location>
        <begin position="187"/>
        <end position="204"/>
    </location>
</feature>
<feature type="transmembrane region" description="Helical" evidence="6">
    <location>
        <begin position="469"/>
        <end position="493"/>
    </location>
</feature>
<reference evidence="8 9" key="1">
    <citation type="journal article" date="2015" name="Genome Announc.">
        <title>Draft Genome Sequence and Gene Annotation of the Entomopathogenic Fungus Verticillium hemipterigenum.</title>
        <authorList>
            <person name="Horn F."/>
            <person name="Habel A."/>
            <person name="Scharf D.H."/>
            <person name="Dworschak J."/>
            <person name="Brakhage A.A."/>
            <person name="Guthke R."/>
            <person name="Hertweck C."/>
            <person name="Linde J."/>
        </authorList>
    </citation>
    <scope>NUCLEOTIDE SEQUENCE [LARGE SCALE GENOMIC DNA]</scope>
</reference>